<dbReference type="InterPro" id="IPR052337">
    <property type="entry name" value="SAT4-like"/>
</dbReference>
<evidence type="ECO:0000256" key="5">
    <source>
        <dbReference type="ARBA" id="ARBA00038359"/>
    </source>
</evidence>
<reference evidence="9 10" key="1">
    <citation type="journal article" date="2019" name="Mol. Biol. Evol.">
        <title>Blast fungal genomes show frequent chromosomal changes, gene gains and losses, and effector gene turnover.</title>
        <authorList>
            <person name="Gomez Luciano L.B."/>
            <person name="Jason Tsai I."/>
            <person name="Chuma I."/>
            <person name="Tosa Y."/>
            <person name="Chen Y.H."/>
            <person name="Li J.Y."/>
            <person name="Li M.Y."/>
            <person name="Jade Lu M.Y."/>
            <person name="Nakayashiki H."/>
            <person name="Li W.H."/>
        </authorList>
    </citation>
    <scope>NUCLEOTIDE SEQUENCE [LARGE SCALE GENOMIC DNA]</scope>
    <source>
        <strain evidence="9 10">NI907</strain>
    </source>
</reference>
<evidence type="ECO:0000256" key="6">
    <source>
        <dbReference type="SAM" id="MobiDB-lite"/>
    </source>
</evidence>
<sequence length="451" mass="49371">MNNFSIWEQLPAEGPSAFCGQTPNTQADFYIIRGYFRTYMIPETIDISIVWHHAPPGYVYNDKRAGIIAGMTVVMLIMIGITTARLLARILGKNTVFGLDDYVIIPAAALAIAYPVLQILGVVKGGAGRHSWDNTYEDLYNFYYYLDTCTKLYYADVALVKISIALFVRRLANHASRGWRMATDVFLVTVVGHLVACLLANILLCDPPRAGWDLKFAGRLETAARCEWWTTRFKILHSIHVAQSMMLLMTPVVILWKVQMDTAKKIRLFVIWVVGATSVLGGLIQLLLGAMGDDDDVFMAYTTILQWTVLDLSMGVVVASLPVLDTVLIGGWRRATSRIARLRGKFKDSSSNLETGGRGSSSSTPGGAGSQDRTLLGGGGGRGGGDSSPTSRHRLSSIPDQFEPIEAVLLPIDAARLGTDKECASYEMPNLSPRETADTGVELGETPNKEK</sequence>
<dbReference type="GeneID" id="41960861"/>
<evidence type="ECO:0000313" key="10">
    <source>
        <dbReference type="RefSeq" id="XP_030982195.1"/>
    </source>
</evidence>
<feature type="transmembrane region" description="Helical" evidence="7">
    <location>
        <begin position="268"/>
        <end position="292"/>
    </location>
</feature>
<feature type="transmembrane region" description="Helical" evidence="7">
    <location>
        <begin position="65"/>
        <end position="87"/>
    </location>
</feature>
<evidence type="ECO:0000259" key="8">
    <source>
        <dbReference type="Pfam" id="PF20684"/>
    </source>
</evidence>
<dbReference type="InterPro" id="IPR049326">
    <property type="entry name" value="Rhodopsin_dom_fungi"/>
</dbReference>
<feature type="transmembrane region" description="Helical" evidence="7">
    <location>
        <begin position="184"/>
        <end position="204"/>
    </location>
</feature>
<evidence type="ECO:0000256" key="2">
    <source>
        <dbReference type="ARBA" id="ARBA00022692"/>
    </source>
</evidence>
<gene>
    <name evidence="10" type="ORF">PgNI_05923</name>
</gene>
<keyword evidence="2 7" id="KW-0812">Transmembrane</keyword>
<comment type="similarity">
    <text evidence="5">Belongs to the SAT4 family.</text>
</comment>
<dbReference type="GO" id="GO:0016020">
    <property type="term" value="C:membrane"/>
    <property type="evidence" value="ECO:0007669"/>
    <property type="project" value="UniProtKB-SubCell"/>
</dbReference>
<evidence type="ECO:0000256" key="3">
    <source>
        <dbReference type="ARBA" id="ARBA00022989"/>
    </source>
</evidence>
<dbReference type="Proteomes" id="UP000515153">
    <property type="component" value="Chromosome I"/>
</dbReference>
<keyword evidence="3 7" id="KW-1133">Transmembrane helix</keyword>
<dbReference type="Pfam" id="PF20684">
    <property type="entry name" value="Fung_rhodopsin"/>
    <property type="match status" value="1"/>
</dbReference>
<feature type="region of interest" description="Disordered" evidence="6">
    <location>
        <begin position="349"/>
        <end position="399"/>
    </location>
</feature>
<feature type="transmembrane region" description="Helical" evidence="7">
    <location>
        <begin position="235"/>
        <end position="256"/>
    </location>
</feature>
<dbReference type="RefSeq" id="XP_030982195.1">
    <property type="nucleotide sequence ID" value="XM_031125952.1"/>
</dbReference>
<comment type="subcellular location">
    <subcellularLocation>
        <location evidence="1">Membrane</location>
        <topology evidence="1">Multi-pass membrane protein</topology>
    </subcellularLocation>
</comment>
<evidence type="ECO:0000313" key="9">
    <source>
        <dbReference type="Proteomes" id="UP000515153"/>
    </source>
</evidence>
<evidence type="ECO:0000256" key="1">
    <source>
        <dbReference type="ARBA" id="ARBA00004141"/>
    </source>
</evidence>
<feature type="domain" description="Rhodopsin" evidence="8">
    <location>
        <begin position="84"/>
        <end position="328"/>
    </location>
</feature>
<accession>A0A6P8B4X0</accession>
<dbReference type="PANTHER" id="PTHR33048">
    <property type="entry name" value="PTH11-LIKE INTEGRAL MEMBRANE PROTEIN (AFU_ORTHOLOGUE AFUA_5G11245)"/>
    <property type="match status" value="1"/>
</dbReference>
<reference evidence="10" key="3">
    <citation type="submission" date="2025-08" db="UniProtKB">
        <authorList>
            <consortium name="RefSeq"/>
        </authorList>
    </citation>
    <scope>IDENTIFICATION</scope>
    <source>
        <strain evidence="10">NI907</strain>
    </source>
</reference>
<feature type="compositionally biased region" description="Gly residues" evidence="6">
    <location>
        <begin position="376"/>
        <end position="386"/>
    </location>
</feature>
<feature type="transmembrane region" description="Helical" evidence="7">
    <location>
        <begin position="312"/>
        <end position="332"/>
    </location>
</feature>
<feature type="transmembrane region" description="Helical" evidence="7">
    <location>
        <begin position="99"/>
        <end position="123"/>
    </location>
</feature>
<organism evidence="9 10">
    <name type="scientific">Pyricularia grisea</name>
    <name type="common">Crabgrass-specific blast fungus</name>
    <name type="synonym">Magnaporthe grisea</name>
    <dbReference type="NCBI Taxonomy" id="148305"/>
    <lineage>
        <taxon>Eukaryota</taxon>
        <taxon>Fungi</taxon>
        <taxon>Dikarya</taxon>
        <taxon>Ascomycota</taxon>
        <taxon>Pezizomycotina</taxon>
        <taxon>Sordariomycetes</taxon>
        <taxon>Sordariomycetidae</taxon>
        <taxon>Magnaporthales</taxon>
        <taxon>Pyriculariaceae</taxon>
        <taxon>Pyricularia</taxon>
    </lineage>
</organism>
<dbReference type="KEGG" id="pgri:PgNI_05923"/>
<evidence type="ECO:0000256" key="7">
    <source>
        <dbReference type="SAM" id="Phobius"/>
    </source>
</evidence>
<protein>
    <recommendedName>
        <fullName evidence="8">Rhodopsin domain-containing protein</fullName>
    </recommendedName>
</protein>
<dbReference type="PANTHER" id="PTHR33048:SF129">
    <property type="entry name" value="INTEGRAL MEMBRANE PROTEIN-RELATED"/>
    <property type="match status" value="1"/>
</dbReference>
<dbReference type="AlphaFoldDB" id="A0A6P8B4X0"/>
<name>A0A6P8B4X0_PYRGI</name>
<keyword evidence="4 7" id="KW-0472">Membrane</keyword>
<evidence type="ECO:0000256" key="4">
    <source>
        <dbReference type="ARBA" id="ARBA00023136"/>
    </source>
</evidence>
<feature type="region of interest" description="Disordered" evidence="6">
    <location>
        <begin position="425"/>
        <end position="451"/>
    </location>
</feature>
<keyword evidence="9" id="KW-1185">Reference proteome</keyword>
<proteinExistence type="inferred from homology"/>
<reference evidence="10" key="2">
    <citation type="submission" date="2019-10" db="EMBL/GenBank/DDBJ databases">
        <authorList>
            <consortium name="NCBI Genome Project"/>
        </authorList>
    </citation>
    <scope>NUCLEOTIDE SEQUENCE</scope>
    <source>
        <strain evidence="10">NI907</strain>
    </source>
</reference>